<evidence type="ECO:0000256" key="4">
    <source>
        <dbReference type="SAM" id="MobiDB-lite"/>
    </source>
</evidence>
<dbReference type="EMBL" id="NEDP02005240">
    <property type="protein sequence ID" value="OWF42631.1"/>
    <property type="molecule type" value="Genomic_DNA"/>
</dbReference>
<dbReference type="SUPFAM" id="SSF56327">
    <property type="entry name" value="LDH C-terminal domain-like"/>
    <property type="match status" value="1"/>
</dbReference>
<dbReference type="InterPro" id="IPR015955">
    <property type="entry name" value="Lactate_DH/Glyco_Ohase_4_C"/>
</dbReference>
<dbReference type="Gene3D" id="3.40.50.720">
    <property type="entry name" value="NAD(P)-binding Rossmann-like Domain"/>
    <property type="match status" value="1"/>
</dbReference>
<feature type="domain" description="Lactate/malate dehydrogenase C-terminal" evidence="6">
    <location>
        <begin position="291"/>
        <end position="461"/>
    </location>
</feature>
<dbReference type="InterPro" id="IPR010945">
    <property type="entry name" value="Malate_DH_type2"/>
</dbReference>
<evidence type="ECO:0000256" key="1">
    <source>
        <dbReference type="ARBA" id="ARBA00009613"/>
    </source>
</evidence>
<dbReference type="InterPro" id="IPR036291">
    <property type="entry name" value="NAD(P)-bd_dom_sf"/>
</dbReference>
<evidence type="ECO:0000256" key="3">
    <source>
        <dbReference type="ARBA" id="ARBA00023002"/>
    </source>
</evidence>
<dbReference type="GO" id="GO:0006108">
    <property type="term" value="P:malate metabolic process"/>
    <property type="evidence" value="ECO:0007669"/>
    <property type="project" value="InterPro"/>
</dbReference>
<dbReference type="InterPro" id="IPR022383">
    <property type="entry name" value="Lactate/malate_DH_C"/>
</dbReference>
<accession>A0A210Q1L4</accession>
<protein>
    <recommendedName>
        <fullName evidence="2">Malate dehydrogenase, cytoplasmic</fullName>
    </recommendedName>
</protein>
<dbReference type="STRING" id="6573.A0A210Q1L4"/>
<dbReference type="Pfam" id="PF02866">
    <property type="entry name" value="Ldh_1_C"/>
    <property type="match status" value="1"/>
</dbReference>
<dbReference type="PANTHER" id="PTHR23382">
    <property type="entry name" value="MALATE DEHYDROGENASE"/>
    <property type="match status" value="1"/>
</dbReference>
<evidence type="ECO:0000313" key="8">
    <source>
        <dbReference type="Proteomes" id="UP000242188"/>
    </source>
</evidence>
<dbReference type="OrthoDB" id="1510206at2759"/>
<comment type="similarity">
    <text evidence="1">Belongs to the LDH/MDH superfamily. MDH type 2 family.</text>
</comment>
<evidence type="ECO:0000259" key="5">
    <source>
        <dbReference type="Pfam" id="PF00056"/>
    </source>
</evidence>
<dbReference type="SUPFAM" id="SSF51735">
    <property type="entry name" value="NAD(P)-binding Rossmann-fold domains"/>
    <property type="match status" value="1"/>
</dbReference>
<comment type="caution">
    <text evidence="7">The sequence shown here is derived from an EMBL/GenBank/DDBJ whole genome shotgun (WGS) entry which is preliminary data.</text>
</comment>
<proteinExistence type="inferred from homology"/>
<dbReference type="Gene3D" id="3.90.110.10">
    <property type="entry name" value="Lactate dehydrogenase/glycoside hydrolase, family 4, C-terminal"/>
    <property type="match status" value="1"/>
</dbReference>
<feature type="compositionally biased region" description="Basic and acidic residues" evidence="4">
    <location>
        <begin position="487"/>
        <end position="500"/>
    </location>
</feature>
<reference evidence="7 8" key="1">
    <citation type="journal article" date="2017" name="Nat. Ecol. Evol.">
        <title>Scallop genome provides insights into evolution of bilaterian karyotype and development.</title>
        <authorList>
            <person name="Wang S."/>
            <person name="Zhang J."/>
            <person name="Jiao W."/>
            <person name="Li J."/>
            <person name="Xun X."/>
            <person name="Sun Y."/>
            <person name="Guo X."/>
            <person name="Huan P."/>
            <person name="Dong B."/>
            <person name="Zhang L."/>
            <person name="Hu X."/>
            <person name="Sun X."/>
            <person name="Wang J."/>
            <person name="Zhao C."/>
            <person name="Wang Y."/>
            <person name="Wang D."/>
            <person name="Huang X."/>
            <person name="Wang R."/>
            <person name="Lv J."/>
            <person name="Li Y."/>
            <person name="Zhang Z."/>
            <person name="Liu B."/>
            <person name="Lu W."/>
            <person name="Hui Y."/>
            <person name="Liang J."/>
            <person name="Zhou Z."/>
            <person name="Hou R."/>
            <person name="Li X."/>
            <person name="Liu Y."/>
            <person name="Li H."/>
            <person name="Ning X."/>
            <person name="Lin Y."/>
            <person name="Zhao L."/>
            <person name="Xing Q."/>
            <person name="Dou J."/>
            <person name="Li Y."/>
            <person name="Mao J."/>
            <person name="Guo H."/>
            <person name="Dou H."/>
            <person name="Li T."/>
            <person name="Mu C."/>
            <person name="Jiang W."/>
            <person name="Fu Q."/>
            <person name="Fu X."/>
            <person name="Miao Y."/>
            <person name="Liu J."/>
            <person name="Yu Q."/>
            <person name="Li R."/>
            <person name="Liao H."/>
            <person name="Li X."/>
            <person name="Kong Y."/>
            <person name="Jiang Z."/>
            <person name="Chourrout D."/>
            <person name="Li R."/>
            <person name="Bao Z."/>
        </authorList>
    </citation>
    <scope>NUCLEOTIDE SEQUENCE [LARGE SCALE GENOMIC DNA]</scope>
    <source>
        <strain evidence="7 8">PY_sf001</strain>
    </source>
</reference>
<name>A0A210Q1L4_MIZYE</name>
<evidence type="ECO:0000256" key="2">
    <source>
        <dbReference type="ARBA" id="ARBA00019899"/>
    </source>
</evidence>
<organism evidence="7 8">
    <name type="scientific">Mizuhopecten yessoensis</name>
    <name type="common">Japanese scallop</name>
    <name type="synonym">Patinopecten yessoensis</name>
    <dbReference type="NCBI Taxonomy" id="6573"/>
    <lineage>
        <taxon>Eukaryota</taxon>
        <taxon>Metazoa</taxon>
        <taxon>Spiralia</taxon>
        <taxon>Lophotrochozoa</taxon>
        <taxon>Mollusca</taxon>
        <taxon>Bivalvia</taxon>
        <taxon>Autobranchia</taxon>
        <taxon>Pteriomorphia</taxon>
        <taxon>Pectinida</taxon>
        <taxon>Pectinoidea</taxon>
        <taxon>Pectinidae</taxon>
        <taxon>Mizuhopecten</taxon>
    </lineage>
</organism>
<dbReference type="Proteomes" id="UP000242188">
    <property type="component" value="Unassembled WGS sequence"/>
</dbReference>
<evidence type="ECO:0000259" key="6">
    <source>
        <dbReference type="Pfam" id="PF02866"/>
    </source>
</evidence>
<feature type="domain" description="Lactate/malate dehydrogenase N-terminal" evidence="5">
    <location>
        <begin position="159"/>
        <end position="280"/>
    </location>
</feature>
<gene>
    <name evidence="7" type="ORF">KP79_PYT04875</name>
</gene>
<dbReference type="AlphaFoldDB" id="A0A210Q1L4"/>
<dbReference type="Pfam" id="PF00056">
    <property type="entry name" value="Ldh_1_N"/>
    <property type="match status" value="1"/>
</dbReference>
<dbReference type="GO" id="GO:0016615">
    <property type="term" value="F:malate dehydrogenase activity"/>
    <property type="evidence" value="ECO:0007669"/>
    <property type="project" value="InterPro"/>
</dbReference>
<evidence type="ECO:0000313" key="7">
    <source>
        <dbReference type="EMBL" id="OWF42631.1"/>
    </source>
</evidence>
<feature type="region of interest" description="Disordered" evidence="4">
    <location>
        <begin position="487"/>
        <end position="571"/>
    </location>
</feature>
<feature type="compositionally biased region" description="Polar residues" evidence="4">
    <location>
        <begin position="560"/>
        <end position="571"/>
    </location>
</feature>
<sequence>MAKVVIAGKADCPYYARCELLGDKLAKNLPDFCLHKIVKQNDEWEKWLKATCNERGWTHMKSPIVWRELIDRGGKGVLIGGANDFQEYAHGYYGMESELLSSDMLKISKENLQYKKEVDEEEKEFKAQSKPLHVCLTVASNPACYAMVNAISKGDVFGSKQEVALHLYDANDKMEMLEGLRMEAIDLAHGLLRDVTVESNLCKAFSNCSAIILMDEVVRNEGEDKDSWYKRNSNLFCNYAKIINDVARKNVKVLLTGDGPVNFNVFMMLQNAPNIPRQNFAGLSRMLENHTKAVIADKLKVNSSGVVNVVIWGNVSGEYYIDLETSRVHGYEGAIWGPPSFSLPTKEMIWDKQWLAKEFPELVKARKAMVEEALNHGAYMSKGAAIATMLGHWWTGSPSGEIFSLAVCSEGWYGVPDGLVYSFPVTMHPKGYWYVVEDIDLTEEVKETLKVTVQDLISEKEIMYPPPKPPTPPQGEVKVTIMEPKEVAAASEKEEEKKEESGEEGSTPGTADSAVEVDSSNEPKLETIVEEKGANDNVNGNATVADRSANEEKVDDSAQEAEQTTPAENAE</sequence>
<feature type="compositionally biased region" description="Basic and acidic residues" evidence="4">
    <location>
        <begin position="521"/>
        <end position="534"/>
    </location>
</feature>
<keyword evidence="8" id="KW-1185">Reference proteome</keyword>
<dbReference type="GO" id="GO:0016616">
    <property type="term" value="F:oxidoreductase activity, acting on the CH-OH group of donors, NAD or NADP as acceptor"/>
    <property type="evidence" value="ECO:0007669"/>
    <property type="project" value="InterPro"/>
</dbReference>
<dbReference type="FunFam" id="3.40.50.720:FF:000144">
    <property type="entry name" value="Malate dehydrogenase [NADP]"/>
    <property type="match status" value="1"/>
</dbReference>
<keyword evidence="3" id="KW-0560">Oxidoreductase</keyword>
<dbReference type="InterPro" id="IPR001236">
    <property type="entry name" value="Lactate/malate_DH_N"/>
</dbReference>